<dbReference type="Proteomes" id="UP000469011">
    <property type="component" value="Unassembled WGS sequence"/>
</dbReference>
<feature type="chain" id="PRO_5027006832" description="Beta-barrel assembly machine subunit BamF" evidence="2">
    <location>
        <begin position="24"/>
        <end position="231"/>
    </location>
</feature>
<organism evidence="3 4">
    <name type="scientific">Jiella pacifica</name>
    <dbReference type="NCBI Taxonomy" id="2696469"/>
    <lineage>
        <taxon>Bacteria</taxon>
        <taxon>Pseudomonadati</taxon>
        <taxon>Pseudomonadota</taxon>
        <taxon>Alphaproteobacteria</taxon>
        <taxon>Hyphomicrobiales</taxon>
        <taxon>Aurantimonadaceae</taxon>
        <taxon>Jiella</taxon>
    </lineage>
</organism>
<dbReference type="PROSITE" id="PS51257">
    <property type="entry name" value="PROKAR_LIPOPROTEIN"/>
    <property type="match status" value="1"/>
</dbReference>
<gene>
    <name evidence="3" type="ORF">GTK09_06170</name>
</gene>
<dbReference type="RefSeq" id="WP_163461927.1">
    <property type="nucleotide sequence ID" value="NZ_JAAAMG010000003.1"/>
</dbReference>
<dbReference type="EMBL" id="JAAAMG010000003">
    <property type="protein sequence ID" value="NDW04011.1"/>
    <property type="molecule type" value="Genomic_DNA"/>
</dbReference>
<comment type="caution">
    <text evidence="3">The sequence shown here is derived from an EMBL/GenBank/DDBJ whole genome shotgun (WGS) entry which is preliminary data.</text>
</comment>
<feature type="signal peptide" evidence="2">
    <location>
        <begin position="1"/>
        <end position="23"/>
    </location>
</feature>
<evidence type="ECO:0000313" key="4">
    <source>
        <dbReference type="Proteomes" id="UP000469011"/>
    </source>
</evidence>
<dbReference type="AlphaFoldDB" id="A0A6N9SYW5"/>
<reference evidence="3 4" key="1">
    <citation type="submission" date="2020-01" db="EMBL/GenBank/DDBJ databases">
        <title>Jiella pacifica sp. nov.</title>
        <authorList>
            <person name="Xue Z."/>
            <person name="Zhu S."/>
            <person name="Chen J."/>
            <person name="Yang J."/>
        </authorList>
    </citation>
    <scope>NUCLEOTIDE SEQUENCE [LARGE SCALE GENOMIC DNA]</scope>
    <source>
        <strain evidence="3 4">40Bstr34</strain>
    </source>
</reference>
<feature type="region of interest" description="Disordered" evidence="1">
    <location>
        <begin position="73"/>
        <end position="231"/>
    </location>
</feature>
<feature type="compositionally biased region" description="Polar residues" evidence="1">
    <location>
        <begin position="79"/>
        <end position="92"/>
    </location>
</feature>
<keyword evidence="2" id="KW-0732">Signal</keyword>
<sequence>MMPNTARKGVAAAILVLGCLSLGGCLGPTYGTGKSQGETLFDDMNNFVSIGGIGGSDDSSKKIAYTPRPELVKPEDTSVLPQPQVARNTTGDPNWPESPEERSARIQAAAYQGDGPLPAEFTTKRKEGVTQGYLDRTSGDGYDFSGKRNSSGVLSPQEMKGRSELIKQRLAEQKQGSPTQRRYLSEPPIKYREPAATAPVGDPGEDEEVKQRRLRGNGPGVLDKLGDLLPF</sequence>
<evidence type="ECO:0008006" key="5">
    <source>
        <dbReference type="Google" id="ProtNLM"/>
    </source>
</evidence>
<evidence type="ECO:0000313" key="3">
    <source>
        <dbReference type="EMBL" id="NDW04011.1"/>
    </source>
</evidence>
<evidence type="ECO:0000256" key="2">
    <source>
        <dbReference type="SAM" id="SignalP"/>
    </source>
</evidence>
<accession>A0A6N9SYW5</accession>
<proteinExistence type="predicted"/>
<evidence type="ECO:0000256" key="1">
    <source>
        <dbReference type="SAM" id="MobiDB-lite"/>
    </source>
</evidence>
<name>A0A6N9SYW5_9HYPH</name>
<feature type="compositionally biased region" description="Basic and acidic residues" evidence="1">
    <location>
        <begin position="159"/>
        <end position="172"/>
    </location>
</feature>
<keyword evidence="4" id="KW-1185">Reference proteome</keyword>
<protein>
    <recommendedName>
        <fullName evidence="5">Beta-barrel assembly machine subunit BamF</fullName>
    </recommendedName>
</protein>